<dbReference type="GO" id="GO:0006567">
    <property type="term" value="P:L-threonine catabolic process"/>
    <property type="evidence" value="ECO:0007669"/>
    <property type="project" value="TreeGrafter"/>
</dbReference>
<dbReference type="GO" id="GO:0005829">
    <property type="term" value="C:cytosol"/>
    <property type="evidence" value="ECO:0007669"/>
    <property type="project" value="TreeGrafter"/>
</dbReference>
<protein>
    <recommendedName>
        <fullName evidence="5">Aromatic amino acid beta-eliminating lyase/threonine aldolase domain-containing protein</fullName>
    </recommendedName>
</protein>
<dbReference type="EMBL" id="JAVFHQ010000049">
    <property type="protein sequence ID" value="KAK4541716.1"/>
    <property type="molecule type" value="Genomic_DNA"/>
</dbReference>
<comment type="caution">
    <text evidence="6">The sequence shown here is derived from an EMBL/GenBank/DDBJ whole genome shotgun (WGS) entry which is preliminary data.</text>
</comment>
<feature type="region of interest" description="Disordered" evidence="4">
    <location>
        <begin position="392"/>
        <end position="415"/>
    </location>
</feature>
<keyword evidence="7" id="KW-1185">Reference proteome</keyword>
<dbReference type="InterPro" id="IPR015421">
    <property type="entry name" value="PyrdxlP-dep_Trfase_major"/>
</dbReference>
<dbReference type="InterPro" id="IPR001597">
    <property type="entry name" value="ArAA_b-elim_lyase/Thr_aldolase"/>
</dbReference>
<reference evidence="6 7" key="1">
    <citation type="submission" date="2021-11" db="EMBL/GenBank/DDBJ databases">
        <title>Black yeast isolated from Biological Soil Crust.</title>
        <authorList>
            <person name="Kurbessoian T."/>
        </authorList>
    </citation>
    <scope>NUCLEOTIDE SEQUENCE [LARGE SCALE GENOMIC DNA]</scope>
    <source>
        <strain evidence="6 7">CCFEE 5522</strain>
    </source>
</reference>
<organism evidence="6 7">
    <name type="scientific">Oleoguttula mirabilis</name>
    <dbReference type="NCBI Taxonomy" id="1507867"/>
    <lineage>
        <taxon>Eukaryota</taxon>
        <taxon>Fungi</taxon>
        <taxon>Dikarya</taxon>
        <taxon>Ascomycota</taxon>
        <taxon>Pezizomycotina</taxon>
        <taxon>Dothideomycetes</taxon>
        <taxon>Dothideomycetidae</taxon>
        <taxon>Mycosphaerellales</taxon>
        <taxon>Teratosphaeriaceae</taxon>
        <taxon>Oleoguttula</taxon>
    </lineage>
</organism>
<feature type="domain" description="Aromatic amino acid beta-eliminating lyase/threonine aldolase" evidence="5">
    <location>
        <begin position="83"/>
        <end position="320"/>
    </location>
</feature>
<name>A0AAV9J9Q1_9PEZI</name>
<evidence type="ECO:0000313" key="6">
    <source>
        <dbReference type="EMBL" id="KAK4541716.1"/>
    </source>
</evidence>
<sequence length="453" mass="50086">MPTSAITTTLATADCATVDTPVSTETKLKQLCMFMAPMTANEKILRTARYAENPAAYLSSTLGEAVFDDRKDQLSLAEETNMDIYGTGTHKQHFEQYIAQEVLGKQAGLFFLTGVQAQLAALKIHCERAGKKNAAWHVSSHLEEAEERSFEALYGLERTLLGNDPEALPTVKEIETVLGVAPAERPAVILVELPNRVLGCKTYSFSELQQISSACSEAGVAFHMDGARLWEIEPYYQATAGKSFADLAALFDSVYVSFYKGLGGVTGAMLVHDDKAFIAEAKVWQRRAGGNSFTLGYEIIDCERGYNENIGTFARKREKMITIVDQITEATAQFRTADGGKVVSFVPGKATCCQIHTVFSGFTASELEQARDKVQAKSNVRVFERLRPKESLDEKMKAERGSTQQQTEGEDAEAHDDRRHFMEWMIMSVTEQHDVSVFVDGYVALCEELLATK</sequence>
<dbReference type="PANTHER" id="PTHR48097:SF9">
    <property type="entry name" value="L-THREONINE ALDOLASE"/>
    <property type="match status" value="1"/>
</dbReference>
<dbReference type="Proteomes" id="UP001324427">
    <property type="component" value="Unassembled WGS sequence"/>
</dbReference>
<comment type="similarity">
    <text evidence="2">Belongs to the threonine aldolase family.</text>
</comment>
<comment type="cofactor">
    <cofactor evidence="1">
        <name>pyridoxal 5'-phosphate</name>
        <dbReference type="ChEBI" id="CHEBI:597326"/>
    </cofactor>
</comment>
<gene>
    <name evidence="6" type="ORF">LTR36_007425</name>
</gene>
<dbReference type="GO" id="GO:0008732">
    <property type="term" value="F:L-allo-threonine aldolase activity"/>
    <property type="evidence" value="ECO:0007669"/>
    <property type="project" value="TreeGrafter"/>
</dbReference>
<dbReference type="PANTHER" id="PTHR48097">
    <property type="entry name" value="L-THREONINE ALDOLASE-RELATED"/>
    <property type="match status" value="1"/>
</dbReference>
<evidence type="ECO:0000256" key="1">
    <source>
        <dbReference type="ARBA" id="ARBA00001933"/>
    </source>
</evidence>
<dbReference type="AlphaFoldDB" id="A0AAV9J9Q1"/>
<dbReference type="Gene3D" id="3.40.640.10">
    <property type="entry name" value="Type I PLP-dependent aspartate aminotransferase-like (Major domain)"/>
    <property type="match status" value="1"/>
</dbReference>
<proteinExistence type="inferred from homology"/>
<dbReference type="GO" id="GO:0006545">
    <property type="term" value="P:glycine biosynthetic process"/>
    <property type="evidence" value="ECO:0007669"/>
    <property type="project" value="TreeGrafter"/>
</dbReference>
<evidence type="ECO:0000256" key="3">
    <source>
        <dbReference type="ARBA" id="ARBA00022898"/>
    </source>
</evidence>
<evidence type="ECO:0000313" key="7">
    <source>
        <dbReference type="Proteomes" id="UP001324427"/>
    </source>
</evidence>
<accession>A0AAV9J9Q1</accession>
<keyword evidence="3" id="KW-0663">Pyridoxal phosphate</keyword>
<dbReference type="Pfam" id="PF01212">
    <property type="entry name" value="Beta_elim_lyase"/>
    <property type="match status" value="1"/>
</dbReference>
<evidence type="ECO:0000256" key="4">
    <source>
        <dbReference type="SAM" id="MobiDB-lite"/>
    </source>
</evidence>
<dbReference type="SUPFAM" id="SSF53383">
    <property type="entry name" value="PLP-dependent transferases"/>
    <property type="match status" value="1"/>
</dbReference>
<evidence type="ECO:0000259" key="5">
    <source>
        <dbReference type="Pfam" id="PF01212"/>
    </source>
</evidence>
<dbReference type="InterPro" id="IPR015424">
    <property type="entry name" value="PyrdxlP-dep_Trfase"/>
</dbReference>
<evidence type="ECO:0000256" key="2">
    <source>
        <dbReference type="ARBA" id="ARBA00006966"/>
    </source>
</evidence>